<comment type="caution">
    <text evidence="5">The sequence shown here is derived from an EMBL/GenBank/DDBJ whole genome shotgun (WGS) entry which is preliminary data.</text>
</comment>
<dbReference type="InterPro" id="IPR011658">
    <property type="entry name" value="PA14_dom"/>
</dbReference>
<dbReference type="Gene3D" id="2.60.40.10">
    <property type="entry name" value="Immunoglobulins"/>
    <property type="match status" value="1"/>
</dbReference>
<reference evidence="5 6" key="1">
    <citation type="submission" date="2021-10" db="EMBL/GenBank/DDBJ databases">
        <title>Anaerobic single-cell dispensing facilitates the cultivation of human gut bacteria.</title>
        <authorList>
            <person name="Afrizal A."/>
        </authorList>
    </citation>
    <scope>NUCLEOTIDE SEQUENCE [LARGE SCALE GENOMIC DNA]</scope>
    <source>
        <strain evidence="5 6">CLA-AA-H244</strain>
    </source>
</reference>
<dbReference type="SUPFAM" id="SSF56988">
    <property type="entry name" value="Anthrax protective antigen"/>
    <property type="match status" value="1"/>
</dbReference>
<dbReference type="GO" id="GO:0009044">
    <property type="term" value="F:xylan 1,4-beta-xylosidase activity"/>
    <property type="evidence" value="ECO:0007669"/>
    <property type="project" value="InterPro"/>
</dbReference>
<dbReference type="RefSeq" id="WP_262587421.1">
    <property type="nucleotide sequence ID" value="NZ_JAJEQF010000026.1"/>
</dbReference>
<dbReference type="InterPro" id="IPR017853">
    <property type="entry name" value="GH"/>
</dbReference>
<evidence type="ECO:0000313" key="5">
    <source>
        <dbReference type="EMBL" id="MCC2168041.1"/>
    </source>
</evidence>
<dbReference type="PANTHER" id="PTHR42721:SF3">
    <property type="entry name" value="BETA-D-XYLOSIDASE 5-RELATED"/>
    <property type="match status" value="1"/>
</dbReference>
<dbReference type="GO" id="GO:0008422">
    <property type="term" value="F:beta-glucosidase activity"/>
    <property type="evidence" value="ECO:0007669"/>
    <property type="project" value="UniProtKB-ARBA"/>
</dbReference>
<keyword evidence="6" id="KW-1185">Reference proteome</keyword>
<dbReference type="Proteomes" id="UP001199355">
    <property type="component" value="Unassembled WGS sequence"/>
</dbReference>
<dbReference type="InterPro" id="IPR037524">
    <property type="entry name" value="PA14/GLEYA"/>
</dbReference>
<dbReference type="EMBL" id="JAJEQF010000026">
    <property type="protein sequence ID" value="MCC2168041.1"/>
    <property type="molecule type" value="Genomic_DNA"/>
</dbReference>
<evidence type="ECO:0000256" key="3">
    <source>
        <dbReference type="ARBA" id="ARBA00022801"/>
    </source>
</evidence>
<dbReference type="GO" id="GO:0045493">
    <property type="term" value="P:xylan catabolic process"/>
    <property type="evidence" value="ECO:0007669"/>
    <property type="project" value="InterPro"/>
</dbReference>
<dbReference type="FunFam" id="2.60.40.10:FF:000495">
    <property type="entry name" value="Periplasmic beta-glucosidase"/>
    <property type="match status" value="1"/>
</dbReference>
<evidence type="ECO:0000256" key="1">
    <source>
        <dbReference type="ARBA" id="ARBA00005336"/>
    </source>
</evidence>
<dbReference type="InterPro" id="IPR036962">
    <property type="entry name" value="Glyco_hydro_3_N_sf"/>
</dbReference>
<keyword evidence="3 5" id="KW-0378">Hydrolase</keyword>
<evidence type="ECO:0000313" key="6">
    <source>
        <dbReference type="Proteomes" id="UP001199355"/>
    </source>
</evidence>
<organism evidence="5 6">
    <name type="scientific">Gallintestinimicrobium propionicum</name>
    <dbReference type="NCBI Taxonomy" id="2981770"/>
    <lineage>
        <taxon>Bacteria</taxon>
        <taxon>Bacillati</taxon>
        <taxon>Bacillota</taxon>
        <taxon>Clostridia</taxon>
        <taxon>Lachnospirales</taxon>
        <taxon>Lachnospiraceae</taxon>
        <taxon>Gallintestinimicrobium</taxon>
    </lineage>
</organism>
<proteinExistence type="inferred from homology"/>
<dbReference type="InterPro" id="IPR044993">
    <property type="entry name" value="BXL"/>
</dbReference>
<dbReference type="InterPro" id="IPR026891">
    <property type="entry name" value="Fn3-like"/>
</dbReference>
<dbReference type="AlphaFoldDB" id="A0AAE3AWD7"/>
<evidence type="ECO:0000256" key="2">
    <source>
        <dbReference type="ARBA" id="ARBA00022729"/>
    </source>
</evidence>
<dbReference type="SUPFAM" id="SSF51445">
    <property type="entry name" value="(Trans)glycosidases"/>
    <property type="match status" value="1"/>
</dbReference>
<keyword evidence="2" id="KW-0732">Signal</keyword>
<dbReference type="InterPro" id="IPR013783">
    <property type="entry name" value="Ig-like_fold"/>
</dbReference>
<dbReference type="InterPro" id="IPR002772">
    <property type="entry name" value="Glyco_hydro_3_C"/>
</dbReference>
<dbReference type="GO" id="GO:0046556">
    <property type="term" value="F:alpha-L-arabinofuranosidase activity"/>
    <property type="evidence" value="ECO:0007669"/>
    <property type="project" value="TreeGrafter"/>
</dbReference>
<gene>
    <name evidence="5" type="ORF">LKD45_10100</name>
</gene>
<dbReference type="PANTHER" id="PTHR42721">
    <property type="entry name" value="SUGAR HYDROLASE-RELATED"/>
    <property type="match status" value="1"/>
</dbReference>
<dbReference type="Pfam" id="PF01915">
    <property type="entry name" value="Glyco_hydro_3_C"/>
    <property type="match status" value="1"/>
</dbReference>
<feature type="domain" description="PA14" evidence="4">
    <location>
        <begin position="475"/>
        <end position="614"/>
    </location>
</feature>
<dbReference type="Gene3D" id="3.20.20.300">
    <property type="entry name" value="Glycoside hydrolase, family 3, N-terminal domain"/>
    <property type="match status" value="1"/>
</dbReference>
<dbReference type="Pfam" id="PF00933">
    <property type="entry name" value="Glyco_hydro_3"/>
    <property type="match status" value="1"/>
</dbReference>
<dbReference type="Pfam" id="PF14310">
    <property type="entry name" value="Fn3-like"/>
    <property type="match status" value="1"/>
</dbReference>
<sequence length="869" mass="97229">MKSKEAIERHIKELLSEMTVEEKLDELDPNIMGIDWEKIEEPMRRECLEKLEKRRADARVYNALQKYAKEQTRLGIPFLFHEEALHGLHRRDATIFPQQLTLAGAFEPALCEDMGRMVAAETRAKNIHEVLAPVLDLARDPRWGRTEETYGEDTYLSSKLGAAVVRGLQGEDLATDHTVASELKHYTGYGNPIGGLNCAPTTMGRHDVFSYCMPVFEEAFVKAGATDTMCSYNSIDGFPVVSDHEILTDVLRGTYKMPGFVRSDMTAIIMQHTAHHSAATPKEALQKAVKAGVDVQFADYSHEEYRRLMKEMLADGSITMEELDTSTARVLRVKDMLGLFENPYVDETLESKVVHCKEHQDKALEIAQKTVVLLKNENNMLPLSRSIRKIAVLGPNANLPVMGDYCMEPDYHAVTLLEGIREVLGVPAENVETAANASHPEIVYDKGCNILGAEIKPLERWWFNAKPRPAVGITEIDYGFTAEYFNGADFSGEPVLTRLDSQINFNWIYHAPDDKVDSRQFCVRWTATMCSPKSFEGRIGLSSPDSMRLYIDGELVIDGWGEDKEASQMVPFFFESGRKYDVRVEFRNDARGVRVIFGYDHGEETIDRAIRFAKESDLAIVALGDSTETSGENFDRTTLNLPGKQLDFLKAVYETGTPVVLVMNTGRPVSCTWEQEHIPAILQAGFNGEKGGLATAQVLFGDVNPSGHLTMSYPRSAGQIPCHYSRKPAGGRKYVEMDWNPLYPFGYGLSYTTFSFENLRLSASEIHGDESLEVLLDVTNTGSRAGATVAQIYVDDHYTSVVRPIMELKGFQRVELEAGETKTLHFTLGFDELRLLDASYHWVVEPGDFTVLAGANAGDLPLRADFRVV</sequence>
<dbReference type="InterPro" id="IPR001764">
    <property type="entry name" value="Glyco_hydro_3_N"/>
</dbReference>
<protein>
    <submittedName>
        <fullName evidence="5">Glycoside hydrolase family 3 C-terminal domain-containing protein</fullName>
    </submittedName>
</protein>
<evidence type="ECO:0000259" key="4">
    <source>
        <dbReference type="PROSITE" id="PS51820"/>
    </source>
</evidence>
<dbReference type="InterPro" id="IPR036881">
    <property type="entry name" value="Glyco_hydro_3_C_sf"/>
</dbReference>
<dbReference type="PRINTS" id="PR00133">
    <property type="entry name" value="GLHYDRLASE3"/>
</dbReference>
<accession>A0AAE3AWD7</accession>
<dbReference type="SUPFAM" id="SSF52279">
    <property type="entry name" value="Beta-D-glucan exohydrolase, C-terminal domain"/>
    <property type="match status" value="1"/>
</dbReference>
<dbReference type="Pfam" id="PF07691">
    <property type="entry name" value="PA14"/>
    <property type="match status" value="1"/>
</dbReference>
<dbReference type="GO" id="GO:0031222">
    <property type="term" value="P:arabinan catabolic process"/>
    <property type="evidence" value="ECO:0007669"/>
    <property type="project" value="TreeGrafter"/>
</dbReference>
<dbReference type="Gene3D" id="3.40.50.1700">
    <property type="entry name" value="Glycoside hydrolase family 3 C-terminal domain"/>
    <property type="match status" value="2"/>
</dbReference>
<dbReference type="SMART" id="SM00758">
    <property type="entry name" value="PA14"/>
    <property type="match status" value="1"/>
</dbReference>
<name>A0AAE3AWD7_9FIRM</name>
<dbReference type="SMART" id="SM01217">
    <property type="entry name" value="Fn3_like"/>
    <property type="match status" value="1"/>
</dbReference>
<comment type="similarity">
    <text evidence="1">Belongs to the glycosyl hydrolase 3 family.</text>
</comment>
<dbReference type="PROSITE" id="PS51820">
    <property type="entry name" value="PA14"/>
    <property type="match status" value="1"/>
</dbReference>